<dbReference type="AlphaFoldDB" id="A0A015MNM0"/>
<dbReference type="InterPro" id="IPR000719">
    <property type="entry name" value="Prot_kinase_dom"/>
</dbReference>
<evidence type="ECO:0000256" key="1">
    <source>
        <dbReference type="SAM" id="MobiDB-lite"/>
    </source>
</evidence>
<dbReference type="InterPro" id="IPR011009">
    <property type="entry name" value="Kinase-like_dom_sf"/>
</dbReference>
<reference evidence="3 4" key="1">
    <citation type="submission" date="2014-02" db="EMBL/GenBank/DDBJ databases">
        <title>Single nucleus genome sequencing reveals high similarity among nuclei of an endomycorrhizal fungus.</title>
        <authorList>
            <person name="Lin K."/>
            <person name="Geurts R."/>
            <person name="Zhang Z."/>
            <person name="Limpens E."/>
            <person name="Saunders D.G."/>
            <person name="Mu D."/>
            <person name="Pang E."/>
            <person name="Cao H."/>
            <person name="Cha H."/>
            <person name="Lin T."/>
            <person name="Zhou Q."/>
            <person name="Shang Y."/>
            <person name="Li Y."/>
            <person name="Ivanov S."/>
            <person name="Sharma T."/>
            <person name="Velzen R.V."/>
            <person name="Ruijter N.D."/>
            <person name="Aanen D.K."/>
            <person name="Win J."/>
            <person name="Kamoun S."/>
            <person name="Bisseling T."/>
            <person name="Huang S."/>
        </authorList>
    </citation>
    <scope>NUCLEOTIDE SEQUENCE [LARGE SCALE GENOMIC DNA]</scope>
    <source>
        <strain evidence="4">DAOM197198w</strain>
    </source>
</reference>
<accession>A0A015MNM0</accession>
<dbReference type="PANTHER" id="PTHR12984">
    <property type="entry name" value="SCY1-RELATED S/T PROTEIN KINASE-LIKE"/>
    <property type="match status" value="1"/>
</dbReference>
<dbReference type="InterPro" id="IPR016024">
    <property type="entry name" value="ARM-type_fold"/>
</dbReference>
<dbReference type="CDD" id="cd14011">
    <property type="entry name" value="PK_SCY1_like"/>
    <property type="match status" value="1"/>
</dbReference>
<comment type="caution">
    <text evidence="3">The sequence shown here is derived from an EMBL/GenBank/DDBJ whole genome shotgun (WGS) entry which is preliminary data.</text>
</comment>
<protein>
    <submittedName>
        <fullName evidence="3">Scy1p</fullName>
    </submittedName>
</protein>
<dbReference type="Proteomes" id="UP000022910">
    <property type="component" value="Unassembled WGS sequence"/>
</dbReference>
<feature type="compositionally biased region" description="Low complexity" evidence="1">
    <location>
        <begin position="804"/>
        <end position="838"/>
    </location>
</feature>
<dbReference type="Gene3D" id="3.30.200.20">
    <property type="entry name" value="Phosphorylase Kinase, domain 1"/>
    <property type="match status" value="1"/>
</dbReference>
<dbReference type="Pfam" id="PF00069">
    <property type="entry name" value="Pkinase"/>
    <property type="match status" value="1"/>
</dbReference>
<dbReference type="Gene3D" id="1.10.510.10">
    <property type="entry name" value="Transferase(Phosphotransferase) domain 1"/>
    <property type="match status" value="1"/>
</dbReference>
<name>A0A015MNM0_RHIIW</name>
<keyword evidence="4" id="KW-1185">Reference proteome</keyword>
<dbReference type="SUPFAM" id="SSF56112">
    <property type="entry name" value="Protein kinase-like (PK-like)"/>
    <property type="match status" value="1"/>
</dbReference>
<gene>
    <name evidence="3" type="ORF">RirG_105290</name>
</gene>
<dbReference type="OrthoDB" id="79687at2759"/>
<organism evidence="3 4">
    <name type="scientific">Rhizophagus irregularis (strain DAOM 197198w)</name>
    <name type="common">Glomus intraradices</name>
    <dbReference type="NCBI Taxonomy" id="1432141"/>
    <lineage>
        <taxon>Eukaryota</taxon>
        <taxon>Fungi</taxon>
        <taxon>Fungi incertae sedis</taxon>
        <taxon>Mucoromycota</taxon>
        <taxon>Glomeromycotina</taxon>
        <taxon>Glomeromycetes</taxon>
        <taxon>Glomerales</taxon>
        <taxon>Glomeraceae</taxon>
        <taxon>Rhizophagus</taxon>
    </lineage>
</organism>
<feature type="region of interest" description="Disordered" evidence="1">
    <location>
        <begin position="689"/>
        <end position="758"/>
    </location>
</feature>
<dbReference type="GO" id="GO:0004672">
    <property type="term" value="F:protein kinase activity"/>
    <property type="evidence" value="ECO:0007669"/>
    <property type="project" value="InterPro"/>
</dbReference>
<evidence type="ECO:0000313" key="3">
    <source>
        <dbReference type="EMBL" id="EXX68418.1"/>
    </source>
</evidence>
<dbReference type="EMBL" id="JEMT01017288">
    <property type="protein sequence ID" value="EXX68418.1"/>
    <property type="molecule type" value="Genomic_DNA"/>
</dbReference>
<feature type="compositionally biased region" description="Polar residues" evidence="1">
    <location>
        <begin position="776"/>
        <end position="803"/>
    </location>
</feature>
<dbReference type="GO" id="GO:0005524">
    <property type="term" value="F:ATP binding"/>
    <property type="evidence" value="ECO:0007669"/>
    <property type="project" value="InterPro"/>
</dbReference>
<feature type="domain" description="Protein kinase" evidence="2">
    <location>
        <begin position="21"/>
        <end position="311"/>
    </location>
</feature>
<dbReference type="InterPro" id="IPR011989">
    <property type="entry name" value="ARM-like"/>
</dbReference>
<dbReference type="Gene3D" id="1.25.10.10">
    <property type="entry name" value="Leucine-rich Repeat Variant"/>
    <property type="match status" value="1"/>
</dbReference>
<sequence length="888" mass="99093">MFQQVKTVVSYVAGTSTLRQYDLGEQVASSGLWKIFAGTKKTTGQKVAVFMFEKKIIDNPLRKGYDKKETERVYTVLKKEASQLSRLRHPSLLEVVEAVEETRTVITFATEPILASLSNLLGNYDNLSPIPSDIKSFDMDELEIQKGLLQVGKGLQFCHNDAKIVHSNLVPEAIFVNTKGDWKIGGFGFGTFLNNPDSPVPYEYPDYDVRIPSYAQKNYDYMAPEYVLDENLDFANDMFALGCLIYTVHRHGKPPMENHNSIHTYRKNIENLSSINYDHLPYHLHEVMYNLITRYPSQRMTAAEFQTCKYFDNVLVSTVKFFESFPEKTADDKANFMKGLIRILPQFPERVLVRKILPSLLQEMKDHSLLAYTLPNIFFIAQKLSPNDFCEKVLTPLKPIFSVSEPMQNMITCLDNIDLFQQKTSSYIFKEDVMPLIYHALEAKTPAIQDKVLKVIPAIADSLDISTVKVSLFPRIQNLFIHTTLLSIKVIALVCLQSLIKFLDNFTITEKLIPLLKGIKTKEATVMVTTLSVFEEMGKNGEKDVIATEIIPQLWRLSVVPTLNLQQFQKFMDVIKKLSMKVEQDHSRQLQDIRNIEDNTKKYVEGGKSSDDVVPVDFEKLVGSSGGTINGNTRNGISNGAIEIPSDPFDTPGNNPVAEFMTTLGSSNMNSTKSDRKLSSSSVQSDFFITNGGITPMSPKPRNSLNSTNSYAGSKAHSQTQSINSFSTTSKPSLDIIPSLPPPNSSKAGTLSSTSTTTSISSSLFNSIATTSRMSQQNFDHSNTMNTSRPSSNTPSLNNIYSPNTNTNTSFNSQFNSMSSLPNKNNNTLNLNKNMNTPPSQPMFNAGSILQPINSNKSGLNNNGNSNNNSSTNQKISKGDLTMFDPYS</sequence>
<proteinExistence type="predicted"/>
<feature type="compositionally biased region" description="Low complexity" evidence="1">
    <location>
        <begin position="854"/>
        <end position="873"/>
    </location>
</feature>
<evidence type="ECO:0000259" key="2">
    <source>
        <dbReference type="PROSITE" id="PS50011"/>
    </source>
</evidence>
<dbReference type="SUPFAM" id="SSF48371">
    <property type="entry name" value="ARM repeat"/>
    <property type="match status" value="1"/>
</dbReference>
<dbReference type="InterPro" id="IPR051177">
    <property type="entry name" value="CIK-Related_Protein"/>
</dbReference>
<feature type="compositionally biased region" description="Low complexity" evidence="1">
    <location>
        <begin position="745"/>
        <end position="758"/>
    </location>
</feature>
<dbReference type="PANTHER" id="PTHR12984:SF6">
    <property type="entry name" value="SCY1-LIKE PROTEIN 2"/>
    <property type="match status" value="1"/>
</dbReference>
<dbReference type="SMART" id="SM00220">
    <property type="entry name" value="S_TKc"/>
    <property type="match status" value="1"/>
</dbReference>
<feature type="compositionally biased region" description="Polar residues" evidence="1">
    <location>
        <begin position="701"/>
        <end position="729"/>
    </location>
</feature>
<feature type="region of interest" description="Disordered" evidence="1">
    <location>
        <begin position="776"/>
        <end position="888"/>
    </location>
</feature>
<dbReference type="HOGENOM" id="CLU_008724_3_0_1"/>
<evidence type="ECO:0000313" key="4">
    <source>
        <dbReference type="Proteomes" id="UP000022910"/>
    </source>
</evidence>
<dbReference type="PROSITE" id="PS50011">
    <property type="entry name" value="PROTEIN_KINASE_DOM"/>
    <property type="match status" value="1"/>
</dbReference>